<evidence type="ECO:0000256" key="2">
    <source>
        <dbReference type="ARBA" id="ARBA00023002"/>
    </source>
</evidence>
<keyword evidence="2 4" id="KW-0560">Oxidoreductase</keyword>
<evidence type="ECO:0000256" key="3">
    <source>
        <dbReference type="ARBA" id="ARBA00023027"/>
    </source>
</evidence>
<evidence type="ECO:0000313" key="8">
    <source>
        <dbReference type="Proteomes" id="UP001607157"/>
    </source>
</evidence>
<dbReference type="InterPro" id="IPR029753">
    <property type="entry name" value="D-isomer_DH_CS"/>
</dbReference>
<sequence length="323" mass="33927">MAKVLILKPLHEAGLSLLTARSDVELIRIDAPTPEAILDVIADIDVICIKNTPLTIEMLEKARALRAVSKHGVGLDNLPMASLSARGIPVATVGDANAGSVAEHALMLMLALSRRVMHYDARARAGGYINDPDWPTHEVAGKRLLLIGVGRIGGRVARLAQAFGMEVAAFDPVADAAALADLGIAREADLMAALGRADIVSLHCPLTPETDGLMNAERLAAMKSGAFLVNTARGELIDEAALLEALPDRGGRLGGAGLDVFAVEPPQPENPLFASPYILASPHSAALTVETGLRMARITAENALAALDGTLDARLIANHKEIR</sequence>
<keyword evidence="8" id="KW-1185">Reference proteome</keyword>
<dbReference type="SUPFAM" id="SSF52283">
    <property type="entry name" value="Formate/glycerate dehydrogenase catalytic domain-like"/>
    <property type="match status" value="1"/>
</dbReference>
<evidence type="ECO:0000256" key="1">
    <source>
        <dbReference type="ARBA" id="ARBA00005854"/>
    </source>
</evidence>
<comment type="similarity">
    <text evidence="1 4">Belongs to the D-isomer specific 2-hydroxyacid dehydrogenase family.</text>
</comment>
<dbReference type="InterPro" id="IPR036291">
    <property type="entry name" value="NAD(P)-bd_dom_sf"/>
</dbReference>
<dbReference type="Pfam" id="PF02826">
    <property type="entry name" value="2-Hacid_dh_C"/>
    <property type="match status" value="1"/>
</dbReference>
<dbReference type="InterPro" id="IPR050857">
    <property type="entry name" value="D-2-hydroxyacid_DH"/>
</dbReference>
<feature type="domain" description="D-isomer specific 2-hydroxyacid dehydrogenase NAD-binding" evidence="6">
    <location>
        <begin position="106"/>
        <end position="285"/>
    </location>
</feature>
<proteinExistence type="inferred from homology"/>
<accession>A0ABW7I4G7</accession>
<evidence type="ECO:0000259" key="6">
    <source>
        <dbReference type="Pfam" id="PF02826"/>
    </source>
</evidence>
<dbReference type="InterPro" id="IPR006139">
    <property type="entry name" value="D-isomer_2_OHA_DH_cat_dom"/>
</dbReference>
<dbReference type="RefSeq" id="WP_377168427.1">
    <property type="nucleotide sequence ID" value="NZ_JBHTJC010000001.1"/>
</dbReference>
<dbReference type="EMBL" id="JBIHMM010000001">
    <property type="protein sequence ID" value="MFH0253057.1"/>
    <property type="molecule type" value="Genomic_DNA"/>
</dbReference>
<reference evidence="7 8" key="1">
    <citation type="submission" date="2024-10" db="EMBL/GenBank/DDBJ databases">
        <authorList>
            <person name="Yang X.-N."/>
        </authorList>
    </citation>
    <scope>NUCLEOTIDE SEQUENCE [LARGE SCALE GENOMIC DNA]</scope>
    <source>
        <strain evidence="7 8">CAU 1059</strain>
    </source>
</reference>
<comment type="caution">
    <text evidence="7">The sequence shown here is derived from an EMBL/GenBank/DDBJ whole genome shotgun (WGS) entry which is preliminary data.</text>
</comment>
<evidence type="ECO:0000256" key="4">
    <source>
        <dbReference type="RuleBase" id="RU003719"/>
    </source>
</evidence>
<dbReference type="Pfam" id="PF00389">
    <property type="entry name" value="2-Hacid_dh"/>
    <property type="match status" value="1"/>
</dbReference>
<protein>
    <submittedName>
        <fullName evidence="7">NAD(P)-dependent oxidoreductase</fullName>
    </submittedName>
</protein>
<gene>
    <name evidence="7" type="ORF">ACGRVM_04080</name>
</gene>
<evidence type="ECO:0000259" key="5">
    <source>
        <dbReference type="Pfam" id="PF00389"/>
    </source>
</evidence>
<dbReference type="PANTHER" id="PTHR42789">
    <property type="entry name" value="D-ISOMER SPECIFIC 2-HYDROXYACID DEHYDROGENASE FAMILY PROTEIN (AFU_ORTHOLOGUE AFUA_6G10090)"/>
    <property type="match status" value="1"/>
</dbReference>
<dbReference type="PROSITE" id="PS00670">
    <property type="entry name" value="D_2_HYDROXYACID_DH_2"/>
    <property type="match status" value="1"/>
</dbReference>
<dbReference type="Proteomes" id="UP001607157">
    <property type="component" value="Unassembled WGS sequence"/>
</dbReference>
<dbReference type="Gene3D" id="3.40.50.720">
    <property type="entry name" value="NAD(P)-binding Rossmann-like Domain"/>
    <property type="match status" value="2"/>
</dbReference>
<dbReference type="PROSITE" id="PS00671">
    <property type="entry name" value="D_2_HYDROXYACID_DH_3"/>
    <property type="match status" value="1"/>
</dbReference>
<organism evidence="7 8">
    <name type="scientific">Roseovarius aquimarinus</name>
    <dbReference type="NCBI Taxonomy" id="1229156"/>
    <lineage>
        <taxon>Bacteria</taxon>
        <taxon>Pseudomonadati</taxon>
        <taxon>Pseudomonadota</taxon>
        <taxon>Alphaproteobacteria</taxon>
        <taxon>Rhodobacterales</taxon>
        <taxon>Roseobacteraceae</taxon>
        <taxon>Roseovarius</taxon>
    </lineage>
</organism>
<evidence type="ECO:0000313" key="7">
    <source>
        <dbReference type="EMBL" id="MFH0253057.1"/>
    </source>
</evidence>
<keyword evidence="3" id="KW-0520">NAD</keyword>
<name>A0ABW7I4G7_9RHOB</name>
<dbReference type="PANTHER" id="PTHR42789:SF1">
    <property type="entry name" value="D-ISOMER SPECIFIC 2-HYDROXYACID DEHYDROGENASE FAMILY PROTEIN (AFU_ORTHOLOGUE AFUA_6G10090)"/>
    <property type="match status" value="1"/>
</dbReference>
<dbReference type="SUPFAM" id="SSF51735">
    <property type="entry name" value="NAD(P)-binding Rossmann-fold domains"/>
    <property type="match status" value="1"/>
</dbReference>
<feature type="domain" description="D-isomer specific 2-hydroxyacid dehydrogenase catalytic" evidence="5">
    <location>
        <begin position="4"/>
        <end position="310"/>
    </location>
</feature>
<dbReference type="InterPro" id="IPR006140">
    <property type="entry name" value="D-isomer_DH_NAD-bd"/>
</dbReference>